<feature type="domain" description="Helicase C-terminal" evidence="10">
    <location>
        <begin position="289"/>
        <end position="443"/>
    </location>
</feature>
<dbReference type="AlphaFoldDB" id="A0A1X6X794"/>
<feature type="domain" description="Helicase ATP-binding" evidence="9">
    <location>
        <begin position="83"/>
        <end position="262"/>
    </location>
</feature>
<dbReference type="EC" id="3.6.4.13" evidence="1"/>
<keyword evidence="2 7" id="KW-0547">Nucleotide-binding</keyword>
<dbReference type="GO" id="GO:0005840">
    <property type="term" value="C:ribosome"/>
    <property type="evidence" value="ECO:0007669"/>
    <property type="project" value="TreeGrafter"/>
</dbReference>
<dbReference type="InterPro" id="IPR044742">
    <property type="entry name" value="DEAD/DEAH_RhlB"/>
</dbReference>
<feature type="region of interest" description="Disordered" evidence="8">
    <location>
        <begin position="438"/>
        <end position="649"/>
    </location>
</feature>
<dbReference type="InterPro" id="IPR014001">
    <property type="entry name" value="Helicase_ATP-bd"/>
</dbReference>
<dbReference type="InterPro" id="IPR050547">
    <property type="entry name" value="DEAD_box_RNA_helicases"/>
</dbReference>
<dbReference type="PANTHER" id="PTHR47963:SF8">
    <property type="entry name" value="ATP-DEPENDENT RNA HELICASE DEAD"/>
    <property type="match status" value="1"/>
</dbReference>
<dbReference type="CDD" id="cd00268">
    <property type="entry name" value="DEADc"/>
    <property type="match status" value="1"/>
</dbReference>
<dbReference type="PROSITE" id="PS51195">
    <property type="entry name" value="Q_MOTIF"/>
    <property type="match status" value="1"/>
</dbReference>
<dbReference type="Pfam" id="PF00270">
    <property type="entry name" value="DEAD"/>
    <property type="match status" value="1"/>
</dbReference>
<evidence type="ECO:0000313" key="13">
    <source>
        <dbReference type="Proteomes" id="UP000195981"/>
    </source>
</evidence>
<evidence type="ECO:0000313" key="12">
    <source>
        <dbReference type="EMBL" id="SLM95082.1"/>
    </source>
</evidence>
<feature type="short sequence motif" description="Q motif" evidence="6">
    <location>
        <begin position="52"/>
        <end position="80"/>
    </location>
</feature>
<dbReference type="Pfam" id="PF00271">
    <property type="entry name" value="Helicase_C"/>
    <property type="match status" value="1"/>
</dbReference>
<evidence type="ECO:0000259" key="9">
    <source>
        <dbReference type="PROSITE" id="PS51192"/>
    </source>
</evidence>
<dbReference type="SMART" id="SM00490">
    <property type="entry name" value="HELICc"/>
    <property type="match status" value="1"/>
</dbReference>
<evidence type="ECO:0000256" key="8">
    <source>
        <dbReference type="SAM" id="MobiDB-lite"/>
    </source>
</evidence>
<keyword evidence="13" id="KW-1185">Reference proteome</keyword>
<dbReference type="InterPro" id="IPR014014">
    <property type="entry name" value="RNA_helicase_DEAD_Q_motif"/>
</dbReference>
<feature type="domain" description="DEAD-box RNA helicase Q" evidence="11">
    <location>
        <begin position="52"/>
        <end position="80"/>
    </location>
</feature>
<feature type="compositionally biased region" description="Basic residues" evidence="8">
    <location>
        <begin position="549"/>
        <end position="558"/>
    </location>
</feature>
<evidence type="ECO:0000256" key="6">
    <source>
        <dbReference type="PROSITE-ProRule" id="PRU00552"/>
    </source>
</evidence>
<name>A0A1X6X794_9MICO</name>
<dbReference type="OrthoDB" id="9805696at2"/>
<feature type="compositionally biased region" description="Low complexity" evidence="8">
    <location>
        <begin position="584"/>
        <end position="594"/>
    </location>
</feature>
<dbReference type="GO" id="GO:0003724">
    <property type="term" value="F:RNA helicase activity"/>
    <property type="evidence" value="ECO:0007669"/>
    <property type="project" value="UniProtKB-EC"/>
</dbReference>
<keyword evidence="3 7" id="KW-0378">Hydrolase</keyword>
<feature type="compositionally biased region" description="Low complexity" evidence="8">
    <location>
        <begin position="628"/>
        <end position="641"/>
    </location>
</feature>
<evidence type="ECO:0000256" key="7">
    <source>
        <dbReference type="RuleBase" id="RU000492"/>
    </source>
</evidence>
<dbReference type="InterPro" id="IPR011545">
    <property type="entry name" value="DEAD/DEAH_box_helicase_dom"/>
</dbReference>
<organism evidence="12 13">
    <name type="scientific">Brachybacterium nesterenkovii</name>
    <dbReference type="NCBI Taxonomy" id="47847"/>
    <lineage>
        <taxon>Bacteria</taxon>
        <taxon>Bacillati</taxon>
        <taxon>Actinomycetota</taxon>
        <taxon>Actinomycetes</taxon>
        <taxon>Micrococcales</taxon>
        <taxon>Dermabacteraceae</taxon>
        <taxon>Brachybacterium</taxon>
    </lineage>
</organism>
<dbReference type="Gene3D" id="3.40.50.300">
    <property type="entry name" value="P-loop containing nucleotide triphosphate hydrolases"/>
    <property type="match status" value="2"/>
</dbReference>
<protein>
    <recommendedName>
        <fullName evidence="1">RNA helicase</fullName>
        <ecNumber evidence="1">3.6.4.13</ecNumber>
    </recommendedName>
</protein>
<reference evidence="12 13" key="1">
    <citation type="submission" date="2017-02" db="EMBL/GenBank/DDBJ databases">
        <authorList>
            <person name="Peterson S.W."/>
        </authorList>
    </citation>
    <scope>NUCLEOTIDE SEQUENCE [LARGE SCALE GENOMIC DNA]</scope>
    <source>
        <strain evidence="12 13">CIP104813</strain>
    </source>
</reference>
<evidence type="ECO:0000256" key="2">
    <source>
        <dbReference type="ARBA" id="ARBA00022741"/>
    </source>
</evidence>
<dbReference type="GO" id="GO:0033592">
    <property type="term" value="F:RNA strand annealing activity"/>
    <property type="evidence" value="ECO:0007669"/>
    <property type="project" value="TreeGrafter"/>
</dbReference>
<dbReference type="GO" id="GO:0005829">
    <property type="term" value="C:cytosol"/>
    <property type="evidence" value="ECO:0007669"/>
    <property type="project" value="TreeGrafter"/>
</dbReference>
<dbReference type="InterPro" id="IPR000629">
    <property type="entry name" value="RNA-helicase_DEAD-box_CS"/>
</dbReference>
<keyword evidence="5 7" id="KW-0067">ATP-binding</keyword>
<dbReference type="PANTHER" id="PTHR47963">
    <property type="entry name" value="DEAD-BOX ATP-DEPENDENT RNA HELICASE 47, MITOCHONDRIAL"/>
    <property type="match status" value="1"/>
</dbReference>
<dbReference type="PROSITE" id="PS51194">
    <property type="entry name" value="HELICASE_CTER"/>
    <property type="match status" value="1"/>
</dbReference>
<proteinExistence type="inferred from homology"/>
<dbReference type="SMART" id="SM00487">
    <property type="entry name" value="DEXDc"/>
    <property type="match status" value="1"/>
</dbReference>
<dbReference type="InterPro" id="IPR027417">
    <property type="entry name" value="P-loop_NTPase"/>
</dbReference>
<evidence type="ECO:0000259" key="10">
    <source>
        <dbReference type="PROSITE" id="PS51194"/>
    </source>
</evidence>
<evidence type="ECO:0000256" key="4">
    <source>
        <dbReference type="ARBA" id="ARBA00022806"/>
    </source>
</evidence>
<sequence length="649" mass="68888">MPEETTHAPEPADAVVVDAALDAPETDLEDAAPAVEALASGDTVTPDEAAQQTFADFDVREDIVRSLSEKGIVTPFPIQALTLPVALKGRDIIGQAKTGTGKTLGFGIPILQNSVAPGEDNPDGRPIGKPQGLVVLPTRELAVQVAEDLRAASTHRPIRILTVYGGRAYEPQIEALEQGVEIVVGTPGRLIDLMRQKHLDLSQVRIAVLDEADEMLDLGFLEDIERLLQAVPTSRQTMLFSATMPGPIMALARRFMSHPTHIRAADPGDESRTKADIKQVVYRAHQLDKIEVLARVLQAEGRGLTIVFMRTKREADRVAGDLIGRGFAAAPLHGDLGQGAREQALRAFRHGKIDVLVATDVAARGIDVDDVTHVINWNCPDDDKTYLHRTGRTGRAGKKGTAVTFVDWEDVARWGLIARQLGLETAEAVETYSTSPHLYTDLNIPAGTKGKLPQENRTREGLDAEVLEDLGGRDAARERAREKRFGPRDGGRGGRSDRDGGRGGRGDRDGGRGGRGGRDSGSRDGRDSGSRDEGSSATTGEKGSERPRRERSRTRTRRVNGEVIAGEGTTSSGADKGADTKGTAAQGSSESAGGEVAGGQGSGKRSSNRRRRSRGGRGRRGNGGEGGSASSSRSSDGPSSGAPSAPAEG</sequence>
<feature type="compositionally biased region" description="Basic residues" evidence="8">
    <location>
        <begin position="606"/>
        <end position="620"/>
    </location>
</feature>
<dbReference type="GO" id="GO:0016787">
    <property type="term" value="F:hydrolase activity"/>
    <property type="evidence" value="ECO:0007669"/>
    <property type="project" value="UniProtKB-KW"/>
</dbReference>
<dbReference type="GO" id="GO:0005524">
    <property type="term" value="F:ATP binding"/>
    <property type="evidence" value="ECO:0007669"/>
    <property type="project" value="UniProtKB-KW"/>
</dbReference>
<dbReference type="CDD" id="cd18787">
    <property type="entry name" value="SF2_C_DEAD"/>
    <property type="match status" value="1"/>
</dbReference>
<dbReference type="PROSITE" id="PS51192">
    <property type="entry name" value="HELICASE_ATP_BIND_1"/>
    <property type="match status" value="1"/>
</dbReference>
<dbReference type="SUPFAM" id="SSF52540">
    <property type="entry name" value="P-loop containing nucleoside triphosphate hydrolases"/>
    <property type="match status" value="1"/>
</dbReference>
<evidence type="ECO:0000256" key="5">
    <source>
        <dbReference type="ARBA" id="ARBA00022840"/>
    </source>
</evidence>
<feature type="compositionally biased region" description="Basic and acidic residues" evidence="8">
    <location>
        <begin position="470"/>
        <end position="534"/>
    </location>
</feature>
<dbReference type="PROSITE" id="PS00039">
    <property type="entry name" value="DEAD_ATP_HELICASE"/>
    <property type="match status" value="1"/>
</dbReference>
<comment type="similarity">
    <text evidence="7">Belongs to the DEAD box helicase family.</text>
</comment>
<evidence type="ECO:0000256" key="3">
    <source>
        <dbReference type="ARBA" id="ARBA00022801"/>
    </source>
</evidence>
<keyword evidence="4 7" id="KW-0347">Helicase</keyword>
<gene>
    <name evidence="12" type="ORF">FM110_12240</name>
</gene>
<dbReference type="EMBL" id="FWFG01000107">
    <property type="protein sequence ID" value="SLM95082.1"/>
    <property type="molecule type" value="Genomic_DNA"/>
</dbReference>
<dbReference type="InterPro" id="IPR001650">
    <property type="entry name" value="Helicase_C-like"/>
</dbReference>
<dbReference type="GO" id="GO:0009409">
    <property type="term" value="P:response to cold"/>
    <property type="evidence" value="ECO:0007669"/>
    <property type="project" value="TreeGrafter"/>
</dbReference>
<feature type="compositionally biased region" description="Basic and acidic residues" evidence="8">
    <location>
        <begin position="452"/>
        <end position="462"/>
    </location>
</feature>
<dbReference type="Proteomes" id="UP000195981">
    <property type="component" value="Unassembled WGS sequence"/>
</dbReference>
<evidence type="ECO:0000256" key="1">
    <source>
        <dbReference type="ARBA" id="ARBA00012552"/>
    </source>
</evidence>
<accession>A0A1X6X794</accession>
<evidence type="ECO:0000259" key="11">
    <source>
        <dbReference type="PROSITE" id="PS51195"/>
    </source>
</evidence>